<dbReference type="InterPro" id="IPR005399">
    <property type="entry name" value="K_chnl_volt-dep_bsu_KCNAB-rel"/>
</dbReference>
<dbReference type="Pfam" id="PF00248">
    <property type="entry name" value="Aldo_ket_red"/>
    <property type="match status" value="1"/>
</dbReference>
<organism evidence="5 6">
    <name type="scientific">Catenulispora subtropica</name>
    <dbReference type="NCBI Taxonomy" id="450798"/>
    <lineage>
        <taxon>Bacteria</taxon>
        <taxon>Bacillati</taxon>
        <taxon>Actinomycetota</taxon>
        <taxon>Actinomycetes</taxon>
        <taxon>Catenulisporales</taxon>
        <taxon>Catenulisporaceae</taxon>
        <taxon>Catenulispora</taxon>
    </lineage>
</organism>
<proteinExistence type="inferred from homology"/>
<comment type="caution">
    <text evidence="5">The sequence shown here is derived from an EMBL/GenBank/DDBJ whole genome shotgun (WGS) entry which is preliminary data.</text>
</comment>
<keyword evidence="6" id="KW-1185">Reference proteome</keyword>
<evidence type="ECO:0000259" key="4">
    <source>
        <dbReference type="Pfam" id="PF00248"/>
    </source>
</evidence>
<comment type="similarity">
    <text evidence="1">Belongs to the shaker potassium channel beta subunit family.</text>
</comment>
<evidence type="ECO:0000256" key="1">
    <source>
        <dbReference type="ARBA" id="ARBA00006515"/>
    </source>
</evidence>
<evidence type="ECO:0000313" key="5">
    <source>
        <dbReference type="EMBL" id="GAA1978778.1"/>
    </source>
</evidence>
<evidence type="ECO:0000256" key="3">
    <source>
        <dbReference type="ARBA" id="ARBA00023002"/>
    </source>
</evidence>
<dbReference type="SUPFAM" id="SSF51430">
    <property type="entry name" value="NAD(P)-linked oxidoreductase"/>
    <property type="match status" value="1"/>
</dbReference>
<dbReference type="Proteomes" id="UP001499854">
    <property type="component" value="Unassembled WGS sequence"/>
</dbReference>
<evidence type="ECO:0000313" key="6">
    <source>
        <dbReference type="Proteomes" id="UP001499854"/>
    </source>
</evidence>
<accession>A0ABP5DEC0</accession>
<feature type="domain" description="NADP-dependent oxidoreductase" evidence="4">
    <location>
        <begin position="15"/>
        <end position="315"/>
    </location>
</feature>
<protein>
    <submittedName>
        <fullName evidence="5">Aldo/keto reductase family protein</fullName>
    </submittedName>
</protein>
<dbReference type="InterPro" id="IPR023210">
    <property type="entry name" value="NADP_OxRdtase_dom"/>
</dbReference>
<reference evidence="6" key="1">
    <citation type="journal article" date="2019" name="Int. J. Syst. Evol. Microbiol.">
        <title>The Global Catalogue of Microorganisms (GCM) 10K type strain sequencing project: providing services to taxonomists for standard genome sequencing and annotation.</title>
        <authorList>
            <consortium name="The Broad Institute Genomics Platform"/>
            <consortium name="The Broad Institute Genome Sequencing Center for Infectious Disease"/>
            <person name="Wu L."/>
            <person name="Ma J."/>
        </authorList>
    </citation>
    <scope>NUCLEOTIDE SEQUENCE [LARGE SCALE GENOMIC DNA]</scope>
    <source>
        <strain evidence="6">JCM 16013</strain>
    </source>
</reference>
<dbReference type="Gene3D" id="3.20.20.100">
    <property type="entry name" value="NADP-dependent oxidoreductase domain"/>
    <property type="match status" value="1"/>
</dbReference>
<dbReference type="CDD" id="cd19074">
    <property type="entry name" value="Aldo_ket_red_shaker-like"/>
    <property type="match status" value="1"/>
</dbReference>
<dbReference type="PANTHER" id="PTHR43150">
    <property type="entry name" value="HYPERKINETIC, ISOFORM M"/>
    <property type="match status" value="1"/>
</dbReference>
<dbReference type="RefSeq" id="WP_344659017.1">
    <property type="nucleotide sequence ID" value="NZ_BAAAQM010000025.1"/>
</dbReference>
<sequence length="342" mass="36981">MEHRALGRSGLFISEIIYGNWLTHGEGVERDTAAACVQAALDAGVTTFDTADVYAQGAAEEVLGQALKGVRRESLEIATKVCLPTGPGRNDRGLSRKHVIESCHSSLRRLGTDYVDLYQAHRFDDETPLAETLIAFDDLVRAGKVLYLGVSEWRAGQIAEALRLAGDLGLRSRIVANQPQYNMLWRVIEPEVVPLSEREGIGQIVFQPLAQGVLTGKYLPGEPAPAGSRADAGGRAPQFISRVLGDTLLRRVQELRPIAADAGLTMAQLAVAWTLNRPGVSAAIIGATRPEQVRDNAGASGVTLDAETLKRIDDVLGDLVDRDPAKTGKMMDVRPEWRASRS</sequence>
<dbReference type="PANTHER" id="PTHR43150:SF2">
    <property type="entry name" value="HYPERKINETIC, ISOFORM M"/>
    <property type="match status" value="1"/>
</dbReference>
<dbReference type="EMBL" id="BAAAQM010000025">
    <property type="protein sequence ID" value="GAA1978778.1"/>
    <property type="molecule type" value="Genomic_DNA"/>
</dbReference>
<keyword evidence="2" id="KW-0521">NADP</keyword>
<gene>
    <name evidence="5" type="ORF">GCM10009838_44530</name>
</gene>
<dbReference type="InterPro" id="IPR036812">
    <property type="entry name" value="NAD(P)_OxRdtase_dom_sf"/>
</dbReference>
<keyword evidence="3" id="KW-0560">Oxidoreductase</keyword>
<name>A0ABP5DEC0_9ACTN</name>
<evidence type="ECO:0000256" key="2">
    <source>
        <dbReference type="ARBA" id="ARBA00022857"/>
    </source>
</evidence>